<dbReference type="HOGENOM" id="CLU_018816_1_0_0"/>
<sequence>MPNVHRLLAAVALAACGGSACSSADARDTRAPQSAPLRAVEVQPVRAVDETSAIPASGILEATRTIDIAFQIPGKVTAVVTDEGAEIREGALVAAVDSTDTKLSLERARISLQRNAEELVRLRALHASGSLAPNDLEKATAAEQTAVVNVAQAQKQLRDARLYSPISGVVARRAIDPGETAAPGVPVFTIAQLDPMELRVGIPEADVGSVRVGQRATVTVPALGGRELTGRVTLVGVTADPTTRTYTTKITLPNADRALRVGMVAEARIAGSTRVRALTIPGGAIVRDAEGATLAFVLDGASATVHARRVEIGAPRGLSVEILSGLREGDLVVVGGQHDIRDGMKVRATRQEGS</sequence>
<dbReference type="GO" id="GO:0015562">
    <property type="term" value="F:efflux transmembrane transporter activity"/>
    <property type="evidence" value="ECO:0007669"/>
    <property type="project" value="TreeGrafter"/>
</dbReference>
<dbReference type="EMBL" id="CP007129">
    <property type="protein sequence ID" value="AHG93008.1"/>
    <property type="molecule type" value="Genomic_DNA"/>
</dbReference>
<dbReference type="GO" id="GO:1990281">
    <property type="term" value="C:efflux pump complex"/>
    <property type="evidence" value="ECO:0007669"/>
    <property type="project" value="TreeGrafter"/>
</dbReference>
<feature type="chain" id="PRO_5004794831" evidence="2">
    <location>
        <begin position="27"/>
        <end position="354"/>
    </location>
</feature>
<feature type="signal peptide" evidence="2">
    <location>
        <begin position="1"/>
        <end position="26"/>
    </location>
</feature>
<accession>W0RTT6</accession>
<feature type="domain" description="CzcB-like barrel-sandwich hybrid" evidence="5">
    <location>
        <begin position="65"/>
        <end position="191"/>
    </location>
</feature>
<dbReference type="Gene3D" id="2.40.420.20">
    <property type="match status" value="1"/>
</dbReference>
<dbReference type="Gene3D" id="2.40.30.170">
    <property type="match status" value="1"/>
</dbReference>
<feature type="domain" description="Multidrug resistance protein MdtA-like C-terminal permuted SH3" evidence="4">
    <location>
        <begin position="277"/>
        <end position="336"/>
    </location>
</feature>
<evidence type="ECO:0000259" key="3">
    <source>
        <dbReference type="Pfam" id="PF25954"/>
    </source>
</evidence>
<dbReference type="InterPro" id="IPR058792">
    <property type="entry name" value="Beta-barrel_RND_2"/>
</dbReference>
<dbReference type="FunFam" id="2.40.30.170:FF:000010">
    <property type="entry name" value="Efflux RND transporter periplasmic adaptor subunit"/>
    <property type="match status" value="1"/>
</dbReference>
<dbReference type="Pfam" id="PF25954">
    <property type="entry name" value="Beta-barrel_RND_2"/>
    <property type="match status" value="1"/>
</dbReference>
<dbReference type="Pfam" id="PF25973">
    <property type="entry name" value="BSH_CzcB"/>
    <property type="match status" value="1"/>
</dbReference>
<proteinExistence type="inferred from homology"/>
<dbReference type="Gene3D" id="2.40.50.100">
    <property type="match status" value="2"/>
</dbReference>
<dbReference type="SUPFAM" id="SSF111369">
    <property type="entry name" value="HlyD-like secretion proteins"/>
    <property type="match status" value="1"/>
</dbReference>
<keyword evidence="6" id="KW-0614">Plasmid</keyword>
<evidence type="ECO:0000256" key="2">
    <source>
        <dbReference type="SAM" id="SignalP"/>
    </source>
</evidence>
<dbReference type="KEGG" id="gba:J421_5473"/>
<dbReference type="AlphaFoldDB" id="W0RTT6"/>
<organism evidence="6 7">
    <name type="scientific">Gemmatirosa kalamazoonensis</name>
    <dbReference type="NCBI Taxonomy" id="861299"/>
    <lineage>
        <taxon>Bacteria</taxon>
        <taxon>Pseudomonadati</taxon>
        <taxon>Gemmatimonadota</taxon>
        <taxon>Gemmatimonadia</taxon>
        <taxon>Gemmatimonadales</taxon>
        <taxon>Gemmatimonadaceae</taxon>
        <taxon>Gemmatirosa</taxon>
    </lineage>
</organism>
<dbReference type="PANTHER" id="PTHR30469">
    <property type="entry name" value="MULTIDRUG RESISTANCE PROTEIN MDTA"/>
    <property type="match status" value="1"/>
</dbReference>
<dbReference type="FunCoup" id="W0RTT6">
    <property type="interactions" value="141"/>
</dbReference>
<dbReference type="PROSITE" id="PS51257">
    <property type="entry name" value="PROKAR_LIPOPROTEIN"/>
    <property type="match status" value="1"/>
</dbReference>
<dbReference type="NCBIfam" id="TIGR01730">
    <property type="entry name" value="RND_mfp"/>
    <property type="match status" value="1"/>
</dbReference>
<dbReference type="OrthoDB" id="9798190at2"/>
<dbReference type="Pfam" id="PF25967">
    <property type="entry name" value="RND-MFP_C"/>
    <property type="match status" value="1"/>
</dbReference>
<evidence type="ECO:0000313" key="7">
    <source>
        <dbReference type="Proteomes" id="UP000019151"/>
    </source>
</evidence>
<protein>
    <submittedName>
        <fullName evidence="6">Efflux transporter, RND family, MFP subunit</fullName>
    </submittedName>
</protein>
<geneLocation type="plasmid" evidence="6 7">
    <name>1</name>
</geneLocation>
<dbReference type="InParanoid" id="W0RTT6"/>
<feature type="domain" description="CusB-like beta-barrel" evidence="3">
    <location>
        <begin position="199"/>
        <end position="272"/>
    </location>
</feature>
<keyword evidence="7" id="KW-1185">Reference proteome</keyword>
<dbReference type="InterPro" id="IPR058647">
    <property type="entry name" value="BSH_CzcB-like"/>
</dbReference>
<evidence type="ECO:0000259" key="5">
    <source>
        <dbReference type="Pfam" id="PF25973"/>
    </source>
</evidence>
<evidence type="ECO:0000256" key="1">
    <source>
        <dbReference type="ARBA" id="ARBA00009477"/>
    </source>
</evidence>
<dbReference type="InterPro" id="IPR058627">
    <property type="entry name" value="MdtA-like_C"/>
</dbReference>
<dbReference type="RefSeq" id="WP_025414323.1">
    <property type="nucleotide sequence ID" value="NZ_CP007129.1"/>
</dbReference>
<evidence type="ECO:0000259" key="4">
    <source>
        <dbReference type="Pfam" id="PF25967"/>
    </source>
</evidence>
<dbReference type="Proteomes" id="UP000019151">
    <property type="component" value="Plasmid 1"/>
</dbReference>
<comment type="similarity">
    <text evidence="1">Belongs to the membrane fusion protein (MFP) (TC 8.A.1) family.</text>
</comment>
<evidence type="ECO:0000313" key="6">
    <source>
        <dbReference type="EMBL" id="AHG93008.1"/>
    </source>
</evidence>
<keyword evidence="2" id="KW-0732">Signal</keyword>
<name>W0RTT6_9BACT</name>
<reference evidence="6 7" key="1">
    <citation type="journal article" date="2014" name="Genome Announc.">
        <title>Genome Sequence and Methylome of Soil Bacterium Gemmatirosa kalamazoonensis KBS708T, a Member of the Rarely Cultivated Gemmatimonadetes Phylum.</title>
        <authorList>
            <person name="Debruyn J.M."/>
            <person name="Radosevich M."/>
            <person name="Wommack K.E."/>
            <person name="Polson S.W."/>
            <person name="Hauser L.J."/>
            <person name="Fawaz M.N."/>
            <person name="Korlach J."/>
            <person name="Tsai Y.C."/>
        </authorList>
    </citation>
    <scope>NUCLEOTIDE SEQUENCE [LARGE SCALE GENOMIC DNA]</scope>
    <source>
        <strain evidence="6 7">KBS708</strain>
        <plasmid evidence="7">Plasmid 1</plasmid>
    </source>
</reference>
<dbReference type="InterPro" id="IPR006143">
    <property type="entry name" value="RND_pump_MFP"/>
</dbReference>
<gene>
    <name evidence="6" type="ORF">J421_5473</name>
</gene>